<dbReference type="eggNOG" id="KOG4165">
    <property type="taxonomic scope" value="Eukaryota"/>
</dbReference>
<dbReference type="PaxDb" id="29760-VIT_15s0024g00720.t01"/>
<name>F6I5G2_VITVI</name>
<protein>
    <recommendedName>
        <fullName evidence="1">GRPD C-terminal domain-containing protein</fullName>
    </recommendedName>
</protein>
<evidence type="ECO:0000313" key="3">
    <source>
        <dbReference type="Proteomes" id="UP000009183"/>
    </source>
</evidence>
<dbReference type="PANTHER" id="PTHR11063">
    <property type="entry name" value="GLUTAMATE SEMIALDEHYDE DEHYDROGENASE"/>
    <property type="match status" value="1"/>
</dbReference>
<dbReference type="Gene3D" id="3.40.605.10">
    <property type="entry name" value="Aldehyde Dehydrogenase, Chain A, domain 1"/>
    <property type="match status" value="2"/>
</dbReference>
<proteinExistence type="predicted"/>
<dbReference type="EMBL" id="FN596748">
    <property type="protein sequence ID" value="CCB62180.1"/>
    <property type="molecule type" value="Genomic_DNA"/>
</dbReference>
<dbReference type="HOGENOM" id="CLU_1104373_0_0_1"/>
<feature type="domain" description="GRPD C-terminal" evidence="1">
    <location>
        <begin position="180"/>
        <end position="222"/>
    </location>
</feature>
<keyword evidence="3" id="KW-1185">Reference proteome</keyword>
<dbReference type="InterPro" id="IPR016161">
    <property type="entry name" value="Ald_DH/histidinol_DH"/>
</dbReference>
<gene>
    <name evidence="2" type="ordered locus">VIT_15s0024g00720</name>
</gene>
<dbReference type="PANTHER" id="PTHR11063:SF8">
    <property type="entry name" value="DELTA-1-PYRROLINE-5-CARBOXYLATE SYNTHASE"/>
    <property type="match status" value="1"/>
</dbReference>
<sequence>MFSQDKKKILLVIANALETNEELIKVENDAHVKVAQLARYEKSLVSRLVLKPGKISSLANSICVLANMEEPIDHVLKRTKVADGLILEKMPCPLDGYISNPKWNRLLLKSGKEAKRSNAILHKVITEAILDSVGKKLIGLVTSREEIPDLLKLDDVIDLIIPRDNNSLVFQIKDSIKILVLDHARRECFTVWMRMAGGFWMRGGEAPSAVKREDQIIENQEDLWSCLTVIFGGVLMKVVRTVTDYYSKSAIS</sequence>
<dbReference type="Proteomes" id="UP000009183">
    <property type="component" value="Chromosome 15"/>
</dbReference>
<dbReference type="OrthoDB" id="1730251at2759"/>
<dbReference type="GO" id="GO:0004350">
    <property type="term" value="F:glutamate-5-semialdehyde dehydrogenase activity"/>
    <property type="evidence" value="ECO:0000318"/>
    <property type="project" value="GO_Central"/>
</dbReference>
<dbReference type="AlphaFoldDB" id="F6I5G2"/>
<dbReference type="STRING" id="29760.F6I5G2"/>
<dbReference type="Pfam" id="PF25335">
    <property type="entry name" value="GRDP_C"/>
    <property type="match status" value="1"/>
</dbReference>
<accession>F6I5G2</accession>
<dbReference type="SUPFAM" id="SSF53720">
    <property type="entry name" value="ALDH-like"/>
    <property type="match status" value="1"/>
</dbReference>
<dbReference type="InterPro" id="IPR016162">
    <property type="entry name" value="Ald_DH_N"/>
</dbReference>
<dbReference type="InterPro" id="IPR057518">
    <property type="entry name" value="GRDP_C"/>
</dbReference>
<reference evidence="3" key="1">
    <citation type="journal article" date="2007" name="Nature">
        <title>The grapevine genome sequence suggests ancestral hexaploidization in major angiosperm phyla.</title>
        <authorList>
            <consortium name="The French-Italian Public Consortium for Grapevine Genome Characterization."/>
            <person name="Jaillon O."/>
            <person name="Aury J.-M."/>
            <person name="Noel B."/>
            <person name="Policriti A."/>
            <person name="Clepet C."/>
            <person name="Casagrande A."/>
            <person name="Choisne N."/>
            <person name="Aubourg S."/>
            <person name="Vitulo N."/>
            <person name="Jubin C."/>
            <person name="Vezzi A."/>
            <person name="Legeai F."/>
            <person name="Hugueney P."/>
            <person name="Dasilva C."/>
            <person name="Horner D."/>
            <person name="Mica E."/>
            <person name="Jublot D."/>
            <person name="Poulain J."/>
            <person name="Bruyere C."/>
            <person name="Billault A."/>
            <person name="Segurens B."/>
            <person name="Gouyvenoux M."/>
            <person name="Ugarte E."/>
            <person name="Cattonaro F."/>
            <person name="Anthouard V."/>
            <person name="Vico V."/>
            <person name="Del Fabbro C."/>
            <person name="Alaux M."/>
            <person name="Di Gaspero G."/>
            <person name="Dumas V."/>
            <person name="Felice N."/>
            <person name="Paillard S."/>
            <person name="Juman I."/>
            <person name="Moroldo M."/>
            <person name="Scalabrin S."/>
            <person name="Canaguier A."/>
            <person name="Le Clainche I."/>
            <person name="Malacrida G."/>
            <person name="Durand E."/>
            <person name="Pesole G."/>
            <person name="Laucou V."/>
            <person name="Chatelet P."/>
            <person name="Merdinoglu D."/>
            <person name="Delledonne M."/>
            <person name="Pezzotti M."/>
            <person name="Lecharny A."/>
            <person name="Scarpelli C."/>
            <person name="Artiguenave F."/>
            <person name="Pe M.E."/>
            <person name="Valle G."/>
            <person name="Morgante M."/>
            <person name="Caboche M."/>
            <person name="Adam-Blondon A.-F."/>
            <person name="Weissenbach J."/>
            <person name="Quetier F."/>
            <person name="Wincker P."/>
        </authorList>
    </citation>
    <scope>NUCLEOTIDE SEQUENCE [LARGE SCALE GENOMIC DNA]</scope>
    <source>
        <strain evidence="3">cv. Pinot noir / PN40024</strain>
    </source>
</reference>
<evidence type="ECO:0000313" key="2">
    <source>
        <dbReference type="EMBL" id="CCB62180.1"/>
    </source>
</evidence>
<organism evidence="2 3">
    <name type="scientific">Vitis vinifera</name>
    <name type="common">Grape</name>
    <dbReference type="NCBI Taxonomy" id="29760"/>
    <lineage>
        <taxon>Eukaryota</taxon>
        <taxon>Viridiplantae</taxon>
        <taxon>Streptophyta</taxon>
        <taxon>Embryophyta</taxon>
        <taxon>Tracheophyta</taxon>
        <taxon>Spermatophyta</taxon>
        <taxon>Magnoliopsida</taxon>
        <taxon>eudicotyledons</taxon>
        <taxon>Gunneridae</taxon>
        <taxon>Pentapetalae</taxon>
        <taxon>rosids</taxon>
        <taxon>Vitales</taxon>
        <taxon>Vitaceae</taxon>
        <taxon>Viteae</taxon>
        <taxon>Vitis</taxon>
    </lineage>
</organism>
<dbReference type="InParanoid" id="F6I5G2"/>
<evidence type="ECO:0000259" key="1">
    <source>
        <dbReference type="Pfam" id="PF25335"/>
    </source>
</evidence>